<dbReference type="AlphaFoldDB" id="A0AAQ3QH31"/>
<name>A0AAQ3QH31_9LILI</name>
<keyword evidence="2" id="KW-1185">Reference proteome</keyword>
<organism evidence="1 2">
    <name type="scientific">Canna indica</name>
    <name type="common">Indian-shot</name>
    <dbReference type="NCBI Taxonomy" id="4628"/>
    <lineage>
        <taxon>Eukaryota</taxon>
        <taxon>Viridiplantae</taxon>
        <taxon>Streptophyta</taxon>
        <taxon>Embryophyta</taxon>
        <taxon>Tracheophyta</taxon>
        <taxon>Spermatophyta</taxon>
        <taxon>Magnoliopsida</taxon>
        <taxon>Liliopsida</taxon>
        <taxon>Zingiberales</taxon>
        <taxon>Cannaceae</taxon>
        <taxon>Canna</taxon>
    </lineage>
</organism>
<proteinExistence type="predicted"/>
<dbReference type="Proteomes" id="UP001327560">
    <property type="component" value="Chromosome 5"/>
</dbReference>
<gene>
    <name evidence="1" type="ORF">Cni_G16731</name>
</gene>
<dbReference type="EMBL" id="CP136894">
    <property type="protein sequence ID" value="WOL07980.1"/>
    <property type="molecule type" value="Genomic_DNA"/>
</dbReference>
<evidence type="ECO:0000313" key="1">
    <source>
        <dbReference type="EMBL" id="WOL07980.1"/>
    </source>
</evidence>
<evidence type="ECO:0000313" key="2">
    <source>
        <dbReference type="Proteomes" id="UP001327560"/>
    </source>
</evidence>
<sequence>MGMEGCYWVCSVIYLNNNQLTANWPMQQLSAKDTGLRGSLTRSSYDVNNIGDASENRITGYFEIDED</sequence>
<accession>A0AAQ3QH31</accession>
<reference evidence="1 2" key="1">
    <citation type="submission" date="2023-10" db="EMBL/GenBank/DDBJ databases">
        <title>Chromosome-scale genome assembly provides insights into flower coloration mechanisms of Canna indica.</title>
        <authorList>
            <person name="Li C."/>
        </authorList>
    </citation>
    <scope>NUCLEOTIDE SEQUENCE [LARGE SCALE GENOMIC DNA]</scope>
    <source>
        <tissue evidence="1">Flower</tissue>
    </source>
</reference>
<protein>
    <submittedName>
        <fullName evidence="1">Uncharacterized protein</fullName>
    </submittedName>
</protein>